<proteinExistence type="predicted"/>
<dbReference type="Proteomes" id="UP000237105">
    <property type="component" value="Unassembled WGS sequence"/>
</dbReference>
<evidence type="ECO:0000256" key="1">
    <source>
        <dbReference type="SAM" id="MobiDB-lite"/>
    </source>
</evidence>
<organism evidence="2 3">
    <name type="scientific">Parasponia andersonii</name>
    <name type="common">Sponia andersonii</name>
    <dbReference type="NCBI Taxonomy" id="3476"/>
    <lineage>
        <taxon>Eukaryota</taxon>
        <taxon>Viridiplantae</taxon>
        <taxon>Streptophyta</taxon>
        <taxon>Embryophyta</taxon>
        <taxon>Tracheophyta</taxon>
        <taxon>Spermatophyta</taxon>
        <taxon>Magnoliopsida</taxon>
        <taxon>eudicotyledons</taxon>
        <taxon>Gunneridae</taxon>
        <taxon>Pentapetalae</taxon>
        <taxon>rosids</taxon>
        <taxon>fabids</taxon>
        <taxon>Rosales</taxon>
        <taxon>Cannabaceae</taxon>
        <taxon>Parasponia</taxon>
    </lineage>
</organism>
<evidence type="ECO:0000313" key="2">
    <source>
        <dbReference type="EMBL" id="PON62770.1"/>
    </source>
</evidence>
<feature type="region of interest" description="Disordered" evidence="1">
    <location>
        <begin position="130"/>
        <end position="150"/>
    </location>
</feature>
<reference evidence="3" key="1">
    <citation type="submission" date="2016-06" db="EMBL/GenBank/DDBJ databases">
        <title>Parallel loss of symbiosis genes in relatives of nitrogen-fixing non-legume Parasponia.</title>
        <authorList>
            <person name="Van Velzen R."/>
            <person name="Holmer R."/>
            <person name="Bu F."/>
            <person name="Rutten L."/>
            <person name="Van Zeijl A."/>
            <person name="Liu W."/>
            <person name="Santuari L."/>
            <person name="Cao Q."/>
            <person name="Sharma T."/>
            <person name="Shen D."/>
            <person name="Roswanjaya Y."/>
            <person name="Wardhani T."/>
            <person name="Kalhor M.S."/>
            <person name="Jansen J."/>
            <person name="Van den Hoogen J."/>
            <person name="Gungor B."/>
            <person name="Hartog M."/>
            <person name="Hontelez J."/>
            <person name="Verver J."/>
            <person name="Yang W.-C."/>
            <person name="Schijlen E."/>
            <person name="Repin R."/>
            <person name="Schilthuizen M."/>
            <person name="Schranz E."/>
            <person name="Heidstra R."/>
            <person name="Miyata K."/>
            <person name="Fedorova E."/>
            <person name="Kohlen W."/>
            <person name="Bisseling T."/>
            <person name="Smit S."/>
            <person name="Geurts R."/>
        </authorList>
    </citation>
    <scope>NUCLEOTIDE SEQUENCE [LARGE SCALE GENOMIC DNA]</scope>
    <source>
        <strain evidence="3">cv. WU1-14</strain>
    </source>
</reference>
<sequence length="181" mass="17849">MVDEREGIASVFLHLVGPADDVGLHRTVANILEAVRTGLLICESGAHPRLDVAHLEPERLPHGAGNAGVEVAHLAERAADLVDGVAEVGEAVVEGGGGAGVGGGAVVGLAGDVGDVGGHVLGLGEAHGDGGAGELSRVPTHGGGVAGERGEADVRVERRAAACTDEICAVGCVRIVGFTDG</sequence>
<keyword evidence="3" id="KW-1185">Reference proteome</keyword>
<protein>
    <submittedName>
        <fullName evidence="2">Uncharacterized protein</fullName>
    </submittedName>
</protein>
<dbReference type="OrthoDB" id="10601120at2759"/>
<gene>
    <name evidence="2" type="ORF">PanWU01x14_136820</name>
</gene>
<accession>A0A2P5CNY5</accession>
<name>A0A2P5CNY5_PARAD</name>
<comment type="caution">
    <text evidence="2">The sequence shown here is derived from an EMBL/GenBank/DDBJ whole genome shotgun (WGS) entry which is preliminary data.</text>
</comment>
<dbReference type="AlphaFoldDB" id="A0A2P5CNY5"/>
<evidence type="ECO:0000313" key="3">
    <source>
        <dbReference type="Proteomes" id="UP000237105"/>
    </source>
</evidence>
<dbReference type="EMBL" id="JXTB01000110">
    <property type="protein sequence ID" value="PON62770.1"/>
    <property type="molecule type" value="Genomic_DNA"/>
</dbReference>